<protein>
    <submittedName>
        <fullName evidence="8">RF_PROK_I domain-containing protein</fullName>
    </submittedName>
</protein>
<dbReference type="GO" id="GO:0003747">
    <property type="term" value="F:translation release factor activity"/>
    <property type="evidence" value="ECO:0007669"/>
    <property type="project" value="InterPro"/>
</dbReference>
<dbReference type="PANTHER" id="PTHR46203:SF1">
    <property type="entry name" value="MITOCHONDRIAL TRANSLATION RELEASE FACTOR IN RESCUE"/>
    <property type="match status" value="1"/>
</dbReference>
<dbReference type="Proteomes" id="UP000095287">
    <property type="component" value="Unplaced"/>
</dbReference>
<evidence type="ECO:0000256" key="3">
    <source>
        <dbReference type="ARBA" id="ARBA00022946"/>
    </source>
</evidence>
<reference evidence="8" key="1">
    <citation type="submission" date="2016-11" db="UniProtKB">
        <authorList>
            <consortium name="WormBaseParasite"/>
        </authorList>
    </citation>
    <scope>IDENTIFICATION</scope>
</reference>
<dbReference type="WBParaSite" id="L893_g26791.t1">
    <property type="protein sequence ID" value="L893_g26791.t1"/>
    <property type="gene ID" value="L893_g26791"/>
</dbReference>
<feature type="domain" description="Prokaryotic-type class I peptide chain release factors" evidence="6">
    <location>
        <begin position="28"/>
        <end position="127"/>
    </location>
</feature>
<keyword evidence="3" id="KW-0809">Transit peptide</keyword>
<dbReference type="InterPro" id="IPR000352">
    <property type="entry name" value="Pep_chain_release_fac_I"/>
</dbReference>
<comment type="subcellular location">
    <subcellularLocation>
        <location evidence="1">Mitochondrion</location>
    </subcellularLocation>
</comment>
<comment type="similarity">
    <text evidence="2">Belongs to the prokaryotic/mitochondrial release factor family.</text>
</comment>
<evidence type="ECO:0000256" key="4">
    <source>
        <dbReference type="ARBA" id="ARBA00023128"/>
    </source>
</evidence>
<organism evidence="7 8">
    <name type="scientific">Steinernema glaseri</name>
    <dbReference type="NCBI Taxonomy" id="37863"/>
    <lineage>
        <taxon>Eukaryota</taxon>
        <taxon>Metazoa</taxon>
        <taxon>Ecdysozoa</taxon>
        <taxon>Nematoda</taxon>
        <taxon>Chromadorea</taxon>
        <taxon>Rhabditida</taxon>
        <taxon>Tylenchina</taxon>
        <taxon>Panagrolaimomorpha</taxon>
        <taxon>Strongyloidoidea</taxon>
        <taxon>Steinernematidae</taxon>
        <taxon>Steinernema</taxon>
    </lineage>
</organism>
<name>A0A1I7ZIM4_9BILA</name>
<dbReference type="InterPro" id="IPR052405">
    <property type="entry name" value="Mito_Transl_Release_Factor"/>
</dbReference>
<sequence length="148" mass="17538">MLLRSSALCQQLRWISTRQKLKGYVFPEIRKEDCEQKFISGWGPGGQKVNTAQNAVMLRHVPTGIVVKVHESRLLPKNIDIAHERLKLALDRHVNGENCYEEQFKRLEKEREARTNRKRQKQRMMRQQKVPSECEDVEQRVEQETKEK</sequence>
<dbReference type="InterPro" id="IPR045853">
    <property type="entry name" value="Pep_chain_release_fac_I_sf"/>
</dbReference>
<keyword evidence="4" id="KW-0496">Mitochondrion</keyword>
<feature type="compositionally biased region" description="Basic residues" evidence="5">
    <location>
        <begin position="116"/>
        <end position="126"/>
    </location>
</feature>
<keyword evidence="7" id="KW-1185">Reference proteome</keyword>
<evidence type="ECO:0000313" key="7">
    <source>
        <dbReference type="Proteomes" id="UP000095287"/>
    </source>
</evidence>
<evidence type="ECO:0000256" key="5">
    <source>
        <dbReference type="SAM" id="MobiDB-lite"/>
    </source>
</evidence>
<proteinExistence type="inferred from homology"/>
<feature type="region of interest" description="Disordered" evidence="5">
    <location>
        <begin position="111"/>
        <end position="148"/>
    </location>
</feature>
<feature type="compositionally biased region" description="Basic and acidic residues" evidence="5">
    <location>
        <begin position="137"/>
        <end position="148"/>
    </location>
</feature>
<dbReference type="Pfam" id="PF00472">
    <property type="entry name" value="RF-1"/>
    <property type="match status" value="1"/>
</dbReference>
<evidence type="ECO:0000256" key="2">
    <source>
        <dbReference type="ARBA" id="ARBA00010835"/>
    </source>
</evidence>
<dbReference type="SUPFAM" id="SSF75620">
    <property type="entry name" value="Release factor"/>
    <property type="match status" value="1"/>
</dbReference>
<dbReference type="GO" id="GO:0005739">
    <property type="term" value="C:mitochondrion"/>
    <property type="evidence" value="ECO:0007669"/>
    <property type="project" value="UniProtKB-SubCell"/>
</dbReference>
<dbReference type="Gene3D" id="3.30.160.20">
    <property type="match status" value="1"/>
</dbReference>
<dbReference type="AlphaFoldDB" id="A0A1I7ZIM4"/>
<accession>A0A1I7ZIM4</accession>
<evidence type="ECO:0000259" key="6">
    <source>
        <dbReference type="Pfam" id="PF00472"/>
    </source>
</evidence>
<dbReference type="PANTHER" id="PTHR46203">
    <property type="entry name" value="PROBABLE PEPTIDE CHAIN RELEASE FACTOR C12ORF65"/>
    <property type="match status" value="1"/>
</dbReference>
<evidence type="ECO:0000313" key="8">
    <source>
        <dbReference type="WBParaSite" id="L893_g26791.t1"/>
    </source>
</evidence>
<evidence type="ECO:0000256" key="1">
    <source>
        <dbReference type="ARBA" id="ARBA00004173"/>
    </source>
</evidence>